<proteinExistence type="predicted"/>
<evidence type="ECO:0000313" key="1">
    <source>
        <dbReference type="EMBL" id="KAG2255659.1"/>
    </source>
</evidence>
<name>A0A8X7TVX7_BRACI</name>
<accession>A0A8X7TVX7</accession>
<protein>
    <submittedName>
        <fullName evidence="1">Uncharacterized protein</fullName>
    </submittedName>
</protein>
<gene>
    <name evidence="1" type="ORF">Bca52824_074953</name>
</gene>
<reference evidence="1 2" key="1">
    <citation type="submission" date="2020-02" db="EMBL/GenBank/DDBJ databases">
        <authorList>
            <person name="Ma Q."/>
            <person name="Huang Y."/>
            <person name="Song X."/>
            <person name="Pei D."/>
        </authorList>
    </citation>
    <scope>NUCLEOTIDE SEQUENCE [LARGE SCALE GENOMIC DNA]</scope>
    <source>
        <strain evidence="1">Sxm20200214</strain>
        <tissue evidence="1">Leaf</tissue>
    </source>
</reference>
<dbReference type="EMBL" id="JAAMPC010000015">
    <property type="protein sequence ID" value="KAG2255659.1"/>
    <property type="molecule type" value="Genomic_DNA"/>
</dbReference>
<sequence length="74" mass="8384">MPIVCTMERCYKKGEAQMVVKLTSVLLLNIASTEEERTCPVSMRFIQEGAQTKTEHSWLCEEEGYSIKAASIVR</sequence>
<dbReference type="AlphaFoldDB" id="A0A8X7TVX7"/>
<keyword evidence="2" id="KW-1185">Reference proteome</keyword>
<comment type="caution">
    <text evidence="1">The sequence shown here is derived from an EMBL/GenBank/DDBJ whole genome shotgun (WGS) entry which is preliminary data.</text>
</comment>
<evidence type="ECO:0000313" key="2">
    <source>
        <dbReference type="Proteomes" id="UP000886595"/>
    </source>
</evidence>
<dbReference type="Proteomes" id="UP000886595">
    <property type="component" value="Unassembled WGS sequence"/>
</dbReference>
<dbReference type="OrthoDB" id="10521074at2759"/>
<organism evidence="1 2">
    <name type="scientific">Brassica carinata</name>
    <name type="common">Ethiopian mustard</name>
    <name type="synonym">Abyssinian cabbage</name>
    <dbReference type="NCBI Taxonomy" id="52824"/>
    <lineage>
        <taxon>Eukaryota</taxon>
        <taxon>Viridiplantae</taxon>
        <taxon>Streptophyta</taxon>
        <taxon>Embryophyta</taxon>
        <taxon>Tracheophyta</taxon>
        <taxon>Spermatophyta</taxon>
        <taxon>Magnoliopsida</taxon>
        <taxon>eudicotyledons</taxon>
        <taxon>Gunneridae</taxon>
        <taxon>Pentapetalae</taxon>
        <taxon>rosids</taxon>
        <taxon>malvids</taxon>
        <taxon>Brassicales</taxon>
        <taxon>Brassicaceae</taxon>
        <taxon>Brassiceae</taxon>
        <taxon>Brassica</taxon>
    </lineage>
</organism>